<sequence length="172" mass="17342">MSRTRALAASAAAVLGPALLLTGCGIKPTGVVESGAAAKVAVAAPARTSMAYFVTPEARLVPAPQPEHTRDGPRGSLTGLLAGPGAAELEAGLGTRLPAVDPAALEQIGVGFTARDRVEARLPFPVADLDPIARRQLVCSALSTLAPAFDVVLRGTDTALEAARCELGGRAA</sequence>
<dbReference type="Proteomes" id="UP001223390">
    <property type="component" value="Unassembled WGS sequence"/>
</dbReference>
<accession>A0ABT7GQ03</accession>
<dbReference type="PROSITE" id="PS51257">
    <property type="entry name" value="PROKAR_LIPOPROTEIN"/>
    <property type="match status" value="1"/>
</dbReference>
<dbReference type="EMBL" id="JASITI010000004">
    <property type="protein sequence ID" value="MDK9494985.1"/>
    <property type="molecule type" value="Genomic_DNA"/>
</dbReference>
<protein>
    <recommendedName>
        <fullName evidence="4">Lipoprotein</fullName>
    </recommendedName>
</protein>
<feature type="signal peptide" evidence="1">
    <location>
        <begin position="1"/>
        <end position="20"/>
    </location>
</feature>
<keyword evidence="1" id="KW-0732">Signal</keyword>
<evidence type="ECO:0000313" key="2">
    <source>
        <dbReference type="EMBL" id="MDK9494985.1"/>
    </source>
</evidence>
<organism evidence="2 3">
    <name type="scientific">Streptomyces katrae</name>
    <dbReference type="NCBI Taxonomy" id="68223"/>
    <lineage>
        <taxon>Bacteria</taxon>
        <taxon>Bacillati</taxon>
        <taxon>Actinomycetota</taxon>
        <taxon>Actinomycetes</taxon>
        <taxon>Kitasatosporales</taxon>
        <taxon>Streptomycetaceae</taxon>
        <taxon>Streptomyces</taxon>
    </lineage>
</organism>
<name>A0ABT7GQ03_9ACTN</name>
<dbReference type="RefSeq" id="WP_285340698.1">
    <property type="nucleotide sequence ID" value="NZ_JASITI010000004.1"/>
</dbReference>
<keyword evidence="3" id="KW-1185">Reference proteome</keyword>
<evidence type="ECO:0000256" key="1">
    <source>
        <dbReference type="SAM" id="SignalP"/>
    </source>
</evidence>
<gene>
    <name evidence="2" type="ORF">QEZ40_004418</name>
</gene>
<evidence type="ECO:0000313" key="3">
    <source>
        <dbReference type="Proteomes" id="UP001223390"/>
    </source>
</evidence>
<comment type="caution">
    <text evidence="2">The sequence shown here is derived from an EMBL/GenBank/DDBJ whole genome shotgun (WGS) entry which is preliminary data.</text>
</comment>
<reference evidence="2 3" key="1">
    <citation type="submission" date="2023-05" db="EMBL/GenBank/DDBJ databases">
        <title>Sequencing and Assembly of Streptomyces sp. NP73.</title>
        <authorList>
            <person name="Konwar A.N."/>
            <person name="Saikia K."/>
            <person name="Thakur D."/>
        </authorList>
    </citation>
    <scope>NUCLEOTIDE SEQUENCE [LARGE SCALE GENOMIC DNA]</scope>
    <source>
        <strain evidence="2 3">NP73</strain>
    </source>
</reference>
<proteinExistence type="predicted"/>
<feature type="chain" id="PRO_5045646906" description="Lipoprotein" evidence="1">
    <location>
        <begin position="21"/>
        <end position="172"/>
    </location>
</feature>
<evidence type="ECO:0008006" key="4">
    <source>
        <dbReference type="Google" id="ProtNLM"/>
    </source>
</evidence>